<dbReference type="Proteomes" id="UP001054811">
    <property type="component" value="Chromosome"/>
</dbReference>
<dbReference type="PANTHER" id="PTHR20854">
    <property type="entry name" value="INOSITOL MONOPHOSPHATASE"/>
    <property type="match status" value="1"/>
</dbReference>
<dbReference type="Pfam" id="PF00459">
    <property type="entry name" value="Inositol_P"/>
    <property type="match status" value="1"/>
</dbReference>
<dbReference type="InterPro" id="IPR000760">
    <property type="entry name" value="Inositol_monophosphatase-like"/>
</dbReference>
<protein>
    <recommendedName>
        <fullName evidence="2">inositol-phosphate phosphatase</fullName>
        <ecNumber evidence="2">3.1.3.25</ecNumber>
    </recommendedName>
</protein>
<dbReference type="PROSITE" id="PS00630">
    <property type="entry name" value="IMP_2"/>
    <property type="match status" value="1"/>
</dbReference>
<dbReference type="EMBL" id="CP091139">
    <property type="protein sequence ID" value="UUT34543.1"/>
    <property type="molecule type" value="Genomic_DNA"/>
</dbReference>
<evidence type="ECO:0000256" key="1">
    <source>
        <dbReference type="ARBA" id="ARBA00001033"/>
    </source>
</evidence>
<proteinExistence type="predicted"/>
<keyword evidence="6" id="KW-1185">Reference proteome</keyword>
<dbReference type="PANTHER" id="PTHR20854:SF4">
    <property type="entry name" value="INOSITOL-1-MONOPHOSPHATASE-RELATED"/>
    <property type="match status" value="1"/>
</dbReference>
<dbReference type="EC" id="3.1.3.25" evidence="2"/>
<reference evidence="5" key="1">
    <citation type="submission" date="2022-01" db="EMBL/GenBank/DDBJ databases">
        <title>Microbacterium eymi and Microbacterium rhizovicinus sp. nov., isolated from the rhizospheric soil of Elymus tsukushiensis, a plant native to the Dokdo Islands, Republic of Korea.</title>
        <authorList>
            <person name="Hwang Y.J."/>
        </authorList>
    </citation>
    <scope>NUCLEOTIDE SEQUENCE</scope>
    <source>
        <strain evidence="5">KUDC0405</strain>
    </source>
</reference>
<accession>A0ABY5NH77</accession>
<evidence type="ECO:0000256" key="4">
    <source>
        <dbReference type="ARBA" id="ARBA00022842"/>
    </source>
</evidence>
<dbReference type="SUPFAM" id="SSF56655">
    <property type="entry name" value="Carbohydrate phosphatase"/>
    <property type="match status" value="1"/>
</dbReference>
<name>A0ABY5NH77_9MICO</name>
<dbReference type="InterPro" id="IPR020550">
    <property type="entry name" value="Inositol_monophosphatase_CS"/>
</dbReference>
<gene>
    <name evidence="5" type="ORF">L2X98_28840</name>
</gene>
<sequence length="162" mass="17110">MIAGVVFDPMAENLFSADLTGAWCNGEPLSADASAAEAGATIVSSFPAAIDIKMFGDDALQAHRLLLENFQAVRNLGSGALNLAHVAAGWADATMGFATSPWDVAAGLLILHQAGGRYRGYTRGEQSAPLQHAEDYFGVGRGAEYPTLESVIETLSRRRGRN</sequence>
<dbReference type="RefSeq" id="WP_259611068.1">
    <property type="nucleotide sequence ID" value="NZ_CP091139.2"/>
</dbReference>
<organism evidence="5 6">
    <name type="scientific">Microbacterium elymi</name>
    <dbReference type="NCBI Taxonomy" id="2909587"/>
    <lineage>
        <taxon>Bacteria</taxon>
        <taxon>Bacillati</taxon>
        <taxon>Actinomycetota</taxon>
        <taxon>Actinomycetes</taxon>
        <taxon>Micrococcales</taxon>
        <taxon>Microbacteriaceae</taxon>
        <taxon>Microbacterium</taxon>
    </lineage>
</organism>
<dbReference type="Gene3D" id="3.40.190.80">
    <property type="match status" value="1"/>
</dbReference>
<evidence type="ECO:0000313" key="5">
    <source>
        <dbReference type="EMBL" id="UUT34543.1"/>
    </source>
</evidence>
<dbReference type="PRINTS" id="PR00377">
    <property type="entry name" value="IMPHPHTASES"/>
</dbReference>
<keyword evidence="3" id="KW-0479">Metal-binding</keyword>
<evidence type="ECO:0000256" key="3">
    <source>
        <dbReference type="ARBA" id="ARBA00022723"/>
    </source>
</evidence>
<evidence type="ECO:0000256" key="2">
    <source>
        <dbReference type="ARBA" id="ARBA00013106"/>
    </source>
</evidence>
<comment type="catalytic activity">
    <reaction evidence="1">
        <text>a myo-inositol phosphate + H2O = myo-inositol + phosphate</text>
        <dbReference type="Rhea" id="RHEA:24056"/>
        <dbReference type="ChEBI" id="CHEBI:15377"/>
        <dbReference type="ChEBI" id="CHEBI:17268"/>
        <dbReference type="ChEBI" id="CHEBI:43474"/>
        <dbReference type="ChEBI" id="CHEBI:84139"/>
        <dbReference type="EC" id="3.1.3.25"/>
    </reaction>
</comment>
<keyword evidence="4" id="KW-0460">Magnesium</keyword>
<evidence type="ECO:0000313" key="6">
    <source>
        <dbReference type="Proteomes" id="UP001054811"/>
    </source>
</evidence>